<evidence type="ECO:0000259" key="1">
    <source>
        <dbReference type="Pfam" id="PF01425"/>
    </source>
</evidence>
<dbReference type="PANTHER" id="PTHR11895:SF76">
    <property type="entry name" value="INDOLEACETAMIDE HYDROLASE"/>
    <property type="match status" value="1"/>
</dbReference>
<comment type="caution">
    <text evidence="2">The sequence shown here is derived from an EMBL/GenBank/DDBJ whole genome shotgun (WGS) entry which is preliminary data.</text>
</comment>
<evidence type="ECO:0000313" key="2">
    <source>
        <dbReference type="EMBL" id="KAK88110.1"/>
    </source>
</evidence>
<dbReference type="SUPFAM" id="SSF75304">
    <property type="entry name" value="Amidase signature (AS) enzymes"/>
    <property type="match status" value="1"/>
</dbReference>
<dbReference type="InterPro" id="IPR000120">
    <property type="entry name" value="Amidase"/>
</dbReference>
<dbReference type="Proteomes" id="UP000026682">
    <property type="component" value="Unassembled WGS sequence"/>
</dbReference>
<dbReference type="PANTHER" id="PTHR11895">
    <property type="entry name" value="TRANSAMIDASE"/>
    <property type="match status" value="1"/>
</dbReference>
<evidence type="ECO:0000313" key="3">
    <source>
        <dbReference type="Proteomes" id="UP000026682"/>
    </source>
</evidence>
<reference evidence="2 3" key="1">
    <citation type="submission" date="2014-03" db="EMBL/GenBank/DDBJ databases">
        <title>Genome sequence of Bordetella holmseii.</title>
        <authorList>
            <person name="Harvill E."/>
            <person name="Goodfield L.L."/>
            <person name="Ivanov Y."/>
            <person name="Meyer J.A."/>
            <person name="Newth C."/>
            <person name="Cassiday P."/>
            <person name="Tondella M.L."/>
            <person name="Liao P."/>
            <person name="Zimmerman J."/>
            <person name="Meert K."/>
            <person name="Wessel D."/>
            <person name="Berger J."/>
            <person name="Dean J.M."/>
            <person name="Holubkov R."/>
            <person name="Burr J."/>
            <person name="Liu T."/>
            <person name="Brinkac L.M."/>
            <person name="Sanka R."/>
            <person name="Kim M."/>
            <person name="Losada L."/>
        </authorList>
    </citation>
    <scope>NUCLEOTIDE SEQUENCE [LARGE SCALE GENOMIC DNA]</scope>
    <source>
        <strain evidence="2 3">CDC-H585-BH</strain>
    </source>
</reference>
<dbReference type="InterPro" id="IPR023631">
    <property type="entry name" value="Amidase_dom"/>
</dbReference>
<organism evidence="2 3">
    <name type="scientific">Bordetella holmesii CDC-H585-BH</name>
    <dbReference type="NCBI Taxonomy" id="1331206"/>
    <lineage>
        <taxon>Bacteria</taxon>
        <taxon>Pseudomonadati</taxon>
        <taxon>Pseudomonadota</taxon>
        <taxon>Betaproteobacteria</taxon>
        <taxon>Burkholderiales</taxon>
        <taxon>Alcaligenaceae</taxon>
        <taxon>Bordetella</taxon>
    </lineage>
</organism>
<dbReference type="InterPro" id="IPR036928">
    <property type="entry name" value="AS_sf"/>
</dbReference>
<dbReference type="InterPro" id="IPR020556">
    <property type="entry name" value="Amidase_CS"/>
</dbReference>
<accession>A0A158M2Q4</accession>
<feature type="domain" description="Amidase" evidence="1">
    <location>
        <begin position="27"/>
        <end position="203"/>
    </location>
</feature>
<dbReference type="PROSITE" id="PS00571">
    <property type="entry name" value="AMIDASES"/>
    <property type="match status" value="1"/>
</dbReference>
<dbReference type="Pfam" id="PF01425">
    <property type="entry name" value="Amidase"/>
    <property type="match status" value="1"/>
</dbReference>
<dbReference type="AlphaFoldDB" id="A0A158M2Q4"/>
<dbReference type="Gene3D" id="3.90.1300.10">
    <property type="entry name" value="Amidase signature (AS) domain"/>
    <property type="match status" value="1"/>
</dbReference>
<name>A0A158M2Q4_9BORD</name>
<dbReference type="GO" id="GO:0003824">
    <property type="term" value="F:catalytic activity"/>
    <property type="evidence" value="ECO:0007669"/>
    <property type="project" value="InterPro"/>
</dbReference>
<gene>
    <name evidence="2" type="ORF">L497_3313</name>
</gene>
<sequence>MSWQSLCEMTAVQMRAQIAAGQLSAREVTDAHLAAIGQRNPAVNAIVTLDEQAAREQAQAADDAQARGAELGLLHGLPVAHKDCFLTEGMRTTWGSPVHRDFVPAQSSLIVRRQRAAGAITLGKTNMPEFGAGSQTFNPVFGATRNPYDSALTAGGSSGGAAAALACRMLPLADGTDMGGSLRNPASFCNVVGLRPSPGRVPQ</sequence>
<protein>
    <submittedName>
        <fullName evidence="2">Amidase domain protein</fullName>
    </submittedName>
</protein>
<dbReference type="EMBL" id="JFZZ01000124">
    <property type="protein sequence ID" value="KAK88110.1"/>
    <property type="molecule type" value="Genomic_DNA"/>
</dbReference>
<dbReference type="PATRIC" id="fig|1331206.3.peg.3046"/>
<proteinExistence type="predicted"/>